<feature type="region of interest" description="Disordered" evidence="1">
    <location>
        <begin position="39"/>
        <end position="63"/>
    </location>
</feature>
<dbReference type="EMBL" id="AWUE01005757">
    <property type="protein sequence ID" value="OMP12871.1"/>
    <property type="molecule type" value="Genomic_DNA"/>
</dbReference>
<accession>A0A1R3L0L9</accession>
<sequence>MSLHSASNSVDWSNEPVVGNDDNAVSSSSYFESKVLLQATPSKSSHDRSNFFSPMTPGPIGLT</sequence>
<keyword evidence="3" id="KW-1185">Reference proteome</keyword>
<feature type="non-terminal residue" evidence="2">
    <location>
        <position position="63"/>
    </location>
</feature>
<feature type="compositionally biased region" description="Polar residues" evidence="1">
    <location>
        <begin position="1"/>
        <end position="12"/>
    </location>
</feature>
<reference evidence="3" key="1">
    <citation type="submission" date="2013-09" db="EMBL/GenBank/DDBJ databases">
        <title>Corchorus olitorius genome sequencing.</title>
        <authorList>
            <person name="Alam M."/>
            <person name="Haque M.S."/>
            <person name="Islam M.S."/>
            <person name="Emdad E.M."/>
            <person name="Islam M.M."/>
            <person name="Ahmed B."/>
            <person name="Halim A."/>
            <person name="Hossen Q.M.M."/>
            <person name="Hossain M.Z."/>
            <person name="Ahmed R."/>
            <person name="Khan M.M."/>
            <person name="Islam R."/>
            <person name="Rashid M.M."/>
            <person name="Khan S.A."/>
            <person name="Rahman M.S."/>
            <person name="Alam M."/>
            <person name="Yahiya A.S."/>
            <person name="Khan M.S."/>
            <person name="Azam M.S."/>
            <person name="Haque T."/>
            <person name="Lashkar M.Z.H."/>
            <person name="Akhand A.I."/>
            <person name="Morshed G."/>
            <person name="Roy S."/>
            <person name="Uddin K.S."/>
            <person name="Rabeya T."/>
            <person name="Hossain A.S."/>
            <person name="Chowdhury A."/>
            <person name="Snigdha A.R."/>
            <person name="Mortoza M.S."/>
            <person name="Matin S.A."/>
            <person name="Hoque S.M.E."/>
            <person name="Islam M.K."/>
            <person name="Roy D.K."/>
            <person name="Haider R."/>
            <person name="Moosa M.M."/>
            <person name="Elias S.M."/>
            <person name="Hasan A.M."/>
            <person name="Jahan S."/>
            <person name="Shafiuddin M."/>
            <person name="Mahmood N."/>
            <person name="Shommy N.S."/>
        </authorList>
    </citation>
    <scope>NUCLEOTIDE SEQUENCE [LARGE SCALE GENOMIC DNA]</scope>
    <source>
        <strain evidence="3">cv. O-4</strain>
    </source>
</reference>
<name>A0A1R3L0L9_9ROSI</name>
<feature type="region of interest" description="Disordered" evidence="1">
    <location>
        <begin position="1"/>
        <end position="24"/>
    </location>
</feature>
<protein>
    <submittedName>
        <fullName evidence="2">Uncharacterized protein</fullName>
    </submittedName>
</protein>
<dbReference type="AlphaFoldDB" id="A0A1R3L0L9"/>
<evidence type="ECO:0000256" key="1">
    <source>
        <dbReference type="SAM" id="MobiDB-lite"/>
    </source>
</evidence>
<dbReference type="Proteomes" id="UP000187203">
    <property type="component" value="Unassembled WGS sequence"/>
</dbReference>
<comment type="caution">
    <text evidence="2">The sequence shown here is derived from an EMBL/GenBank/DDBJ whole genome shotgun (WGS) entry which is preliminary data.</text>
</comment>
<evidence type="ECO:0000313" key="2">
    <source>
        <dbReference type="EMBL" id="OMP12871.1"/>
    </source>
</evidence>
<evidence type="ECO:0000313" key="3">
    <source>
        <dbReference type="Proteomes" id="UP000187203"/>
    </source>
</evidence>
<proteinExistence type="predicted"/>
<gene>
    <name evidence="2" type="ORF">COLO4_02653</name>
</gene>
<organism evidence="2 3">
    <name type="scientific">Corchorus olitorius</name>
    <dbReference type="NCBI Taxonomy" id="93759"/>
    <lineage>
        <taxon>Eukaryota</taxon>
        <taxon>Viridiplantae</taxon>
        <taxon>Streptophyta</taxon>
        <taxon>Embryophyta</taxon>
        <taxon>Tracheophyta</taxon>
        <taxon>Spermatophyta</taxon>
        <taxon>Magnoliopsida</taxon>
        <taxon>eudicotyledons</taxon>
        <taxon>Gunneridae</taxon>
        <taxon>Pentapetalae</taxon>
        <taxon>rosids</taxon>
        <taxon>malvids</taxon>
        <taxon>Malvales</taxon>
        <taxon>Malvaceae</taxon>
        <taxon>Grewioideae</taxon>
        <taxon>Apeibeae</taxon>
        <taxon>Corchorus</taxon>
    </lineage>
</organism>